<organism evidence="2">
    <name type="scientific">Porphyromonas phage phage018a_AFR5B1</name>
    <dbReference type="NCBI Taxonomy" id="3154108"/>
    <lineage>
        <taxon>Viruses</taxon>
        <taxon>Duplodnaviria</taxon>
        <taxon>Heunggongvirae</taxon>
        <taxon>Uroviricota</taxon>
        <taxon>Caudoviricetes</taxon>
        <taxon>Nixviridae</taxon>
        <taxon>Dewhirstvirus</taxon>
        <taxon>Dewhirstvirus pging00L</taxon>
    </lineage>
</organism>
<feature type="compositionally biased region" description="Basic and acidic residues" evidence="1">
    <location>
        <begin position="1"/>
        <end position="14"/>
    </location>
</feature>
<name>A0AAT9JCU6_9CAUD</name>
<accession>A0AAT9JCU6</accession>
<protein>
    <submittedName>
        <fullName evidence="2">Uncharacterized protein</fullName>
    </submittedName>
</protein>
<reference evidence="2" key="2">
    <citation type="submission" date="2024-05" db="EMBL/GenBank/DDBJ databases">
        <authorList>
            <person name="Matrishin C.B."/>
            <person name="Kauffman K.M."/>
        </authorList>
    </citation>
    <scope>NUCLEOTIDE SEQUENCE</scope>
</reference>
<proteinExistence type="predicted"/>
<sequence>MKDLFQDMEPDGKTELSSQQGSLVSHSPSPGEEQERMMTAISGRRLCGLLQRSDPLGLLAKMLLESSQWYNPLVSLRWKAERMRSERYTTRIRSAASSSQSESVKTLRVSDIPSSRLLFRLVPSEHPTAEIGFGLLPTPTASGEENYSTRARRRGHKNAMSYLQAHLQYQTGSTSQLSPLFVAEMMGFPLNWLVSPFQRGDGNL</sequence>
<evidence type="ECO:0000313" key="2">
    <source>
        <dbReference type="EMBL" id="DBA55433.1"/>
    </source>
</evidence>
<feature type="region of interest" description="Disordered" evidence="1">
    <location>
        <begin position="1"/>
        <end position="34"/>
    </location>
</feature>
<dbReference type="EMBL" id="BK068099">
    <property type="protein sequence ID" value="DBA55433.1"/>
    <property type="molecule type" value="Genomic_DNA"/>
</dbReference>
<evidence type="ECO:0000256" key="1">
    <source>
        <dbReference type="SAM" id="MobiDB-lite"/>
    </source>
</evidence>
<feature type="compositionally biased region" description="Polar residues" evidence="1">
    <location>
        <begin position="15"/>
        <end position="28"/>
    </location>
</feature>
<reference evidence="2" key="1">
    <citation type="journal article" date="2023" name="Microbiome">
        <title>Phages are unrecognized players in the ecology of the oral pathogen Porphyromonas gingivalis.</title>
        <authorList>
            <person name="Matrishin C.B."/>
            <person name="Haase E.M."/>
            <person name="Dewhirst F.E."/>
            <person name="Mark Welch J.L."/>
            <person name="Miranda-Sanchez F."/>
            <person name="Chen T."/>
            <person name="MacFarland D.C."/>
            <person name="Kauffman K.M."/>
        </authorList>
    </citation>
    <scope>NUCLEOTIDE SEQUENCE</scope>
</reference>